<dbReference type="InterPro" id="IPR051179">
    <property type="entry name" value="WD_repeat_multifunction"/>
</dbReference>
<accession>A0A8B6Z2S5</accession>
<accession>A0A7M7H166</accession>
<name>A0A7M7H166_APIME</name>
<dbReference type="SUPFAM" id="SSF50978">
    <property type="entry name" value="WD40 repeat-like"/>
    <property type="match status" value="1"/>
</dbReference>
<keyword evidence="5" id="KW-1185">Reference proteome</keyword>
<evidence type="ECO:0000256" key="2">
    <source>
        <dbReference type="ARBA" id="ARBA00022737"/>
    </source>
</evidence>
<dbReference type="OrthoDB" id="10261640at2759"/>
<proteinExistence type="predicted"/>
<dbReference type="PANTHER" id="PTHR19857:SF8">
    <property type="entry name" value="ANGIO-ASSOCIATED MIGRATORY CELL PROTEIN"/>
    <property type="match status" value="1"/>
</dbReference>
<keyword evidence="1 3" id="KW-0853">WD repeat</keyword>
<dbReference type="InterPro" id="IPR001680">
    <property type="entry name" value="WD40_rpt"/>
</dbReference>
<dbReference type="EnsemblMetazoa" id="XM_006566409">
    <property type="protein sequence ID" value="XP_006566472"/>
    <property type="gene ID" value="LOC410350"/>
</dbReference>
<sequence length="362" mass="39776">MHRDTPPPSPDMNEQIEDEDMIYIGDVEEVIDAYDAGDIEEEDAMEEDPSEGDAICVFTGHKRGSVFCGTLSKNGKLAATGGEEDKAYVWDTSTGEIILDCTGHKDSIIFSAFNYDESYLATGDMSGLIQVWKVADKIKIWDYNMGDATWMMWHIAANVLLAGSVDGEIYMWKIPDGDCKVLQGYGCRAETGAIFPDAVDGKTIISTSNTGKIVSILQNLNNNEKNNVINDQDAGNSEENKEINNWVETAVFCKDPTFQVAATGTVNGEIFIWDISKQVLRQKITQESGISKLVWKGNTTVLFSAGLDGILRCFDGKNGQCLRSFVAHTADILDLYISENGEKALTTSDDFTARIFDISSLS</sequence>
<protein>
    <submittedName>
        <fullName evidence="6">Angio-associated migratory cell protein isoform X2</fullName>
    </submittedName>
</protein>
<evidence type="ECO:0000313" key="6">
    <source>
        <dbReference type="RefSeq" id="XP_006566472.1"/>
    </source>
</evidence>
<dbReference type="Proteomes" id="UP000005203">
    <property type="component" value="Linkage group LG11"/>
</dbReference>
<dbReference type="InterPro" id="IPR036322">
    <property type="entry name" value="WD40_repeat_dom_sf"/>
</dbReference>
<gene>
    <name evidence="4" type="primary">410350</name>
    <name evidence="6" type="synonym">LOC410350</name>
</gene>
<dbReference type="SMART" id="SM00320">
    <property type="entry name" value="WD40"/>
    <property type="match status" value="6"/>
</dbReference>
<dbReference type="KEGG" id="ame:410350"/>
<evidence type="ECO:0000313" key="5">
    <source>
        <dbReference type="Proteomes" id="UP000005203"/>
    </source>
</evidence>
<dbReference type="Gene3D" id="2.130.10.10">
    <property type="entry name" value="YVTN repeat-like/Quinoprotein amine dehydrogenase"/>
    <property type="match status" value="2"/>
</dbReference>
<dbReference type="PANTHER" id="PTHR19857">
    <property type="entry name" value="MITOCHONDRIAL DIVISION PROTEIN 1-RELATED"/>
    <property type="match status" value="1"/>
</dbReference>
<feature type="repeat" description="WD" evidence="3">
    <location>
        <begin position="325"/>
        <end position="362"/>
    </location>
</feature>
<dbReference type="Pfam" id="PF00400">
    <property type="entry name" value="WD40"/>
    <property type="match status" value="3"/>
</dbReference>
<dbReference type="InterPro" id="IPR015943">
    <property type="entry name" value="WD40/YVTN_repeat-like_dom_sf"/>
</dbReference>
<evidence type="ECO:0000256" key="1">
    <source>
        <dbReference type="ARBA" id="ARBA00022574"/>
    </source>
</evidence>
<reference evidence="6" key="2">
    <citation type="submission" date="2025-04" db="UniProtKB">
        <authorList>
            <consortium name="RefSeq"/>
        </authorList>
    </citation>
    <scope>IDENTIFICATION</scope>
    <source>
        <strain evidence="6">DH4</strain>
        <tissue evidence="6">Whole body</tissue>
    </source>
</reference>
<feature type="repeat" description="WD" evidence="3">
    <location>
        <begin position="101"/>
        <end position="134"/>
    </location>
</feature>
<evidence type="ECO:0000256" key="3">
    <source>
        <dbReference type="PROSITE-ProRule" id="PRU00221"/>
    </source>
</evidence>
<keyword evidence="2" id="KW-0677">Repeat</keyword>
<dbReference type="PROSITE" id="PS50082">
    <property type="entry name" value="WD_REPEATS_2"/>
    <property type="match status" value="2"/>
</dbReference>
<dbReference type="PROSITE" id="PS50294">
    <property type="entry name" value="WD_REPEATS_REGION"/>
    <property type="match status" value="1"/>
</dbReference>
<organism evidence="4">
    <name type="scientific">Apis mellifera</name>
    <name type="common">Honeybee</name>
    <dbReference type="NCBI Taxonomy" id="7460"/>
    <lineage>
        <taxon>Eukaryota</taxon>
        <taxon>Metazoa</taxon>
        <taxon>Ecdysozoa</taxon>
        <taxon>Arthropoda</taxon>
        <taxon>Hexapoda</taxon>
        <taxon>Insecta</taxon>
        <taxon>Pterygota</taxon>
        <taxon>Neoptera</taxon>
        <taxon>Endopterygota</taxon>
        <taxon>Hymenoptera</taxon>
        <taxon>Apocrita</taxon>
        <taxon>Aculeata</taxon>
        <taxon>Apoidea</taxon>
        <taxon>Anthophila</taxon>
        <taxon>Apidae</taxon>
        <taxon>Apis</taxon>
    </lineage>
</organism>
<reference evidence="4" key="1">
    <citation type="submission" date="2021-01" db="UniProtKB">
        <authorList>
            <consortium name="EnsemblMetazoa"/>
        </authorList>
    </citation>
    <scope>IDENTIFICATION</scope>
    <source>
        <strain evidence="4">DH4</strain>
    </source>
</reference>
<dbReference type="GeneID" id="410350"/>
<evidence type="ECO:0000313" key="4">
    <source>
        <dbReference type="EnsemblMetazoa" id="XP_006566472"/>
    </source>
</evidence>
<dbReference type="RefSeq" id="XP_006566472.1">
    <property type="nucleotide sequence ID" value="XM_006566409.3"/>
</dbReference>
<dbReference type="AlphaFoldDB" id="A0A7M7H166"/>